<evidence type="ECO:0000313" key="2">
    <source>
        <dbReference type="EMBL" id="NIK73246.1"/>
    </source>
</evidence>
<keyword evidence="3" id="KW-1185">Reference proteome</keyword>
<organism evidence="2 3">
    <name type="scientific">Thermonema lapsum</name>
    <dbReference type="NCBI Taxonomy" id="28195"/>
    <lineage>
        <taxon>Bacteria</taxon>
        <taxon>Pseudomonadati</taxon>
        <taxon>Bacteroidota</taxon>
        <taxon>Cytophagia</taxon>
        <taxon>Cytophagales</taxon>
        <taxon>Thermonemataceae</taxon>
        <taxon>Thermonema</taxon>
    </lineage>
</organism>
<gene>
    <name evidence="2" type="ORF">FHS56_000732</name>
</gene>
<sequence>MEMVHKEQLMEKRMRLLELLRTRQLPPETEQLVRQDLRDVERELLQMQENNSTQNTKL</sequence>
<evidence type="ECO:0000256" key="1">
    <source>
        <dbReference type="SAM" id="Coils"/>
    </source>
</evidence>
<comment type="caution">
    <text evidence="2">The sequence shown here is derived from an EMBL/GenBank/DDBJ whole genome shotgun (WGS) entry which is preliminary data.</text>
</comment>
<reference evidence="2 3" key="1">
    <citation type="submission" date="2020-03" db="EMBL/GenBank/DDBJ databases">
        <title>Genomic Encyclopedia of Type Strains, Phase IV (KMG-IV): sequencing the most valuable type-strain genomes for metagenomic binning, comparative biology and taxonomic classification.</title>
        <authorList>
            <person name="Goeker M."/>
        </authorList>
    </citation>
    <scope>NUCLEOTIDE SEQUENCE [LARGE SCALE GENOMIC DNA]</scope>
    <source>
        <strain evidence="2 3">DSM 5718</strain>
    </source>
</reference>
<dbReference type="EMBL" id="JAASRN010000001">
    <property type="protein sequence ID" value="NIK73246.1"/>
    <property type="molecule type" value="Genomic_DNA"/>
</dbReference>
<dbReference type="Proteomes" id="UP000537126">
    <property type="component" value="Unassembled WGS sequence"/>
</dbReference>
<evidence type="ECO:0000313" key="3">
    <source>
        <dbReference type="Proteomes" id="UP000537126"/>
    </source>
</evidence>
<name>A0A846MNX2_9BACT</name>
<proteinExistence type="predicted"/>
<protein>
    <submittedName>
        <fullName evidence="2">Uncharacterized protein</fullName>
    </submittedName>
</protein>
<accession>A0A846MNX2</accession>
<dbReference type="RefSeq" id="WP_166918505.1">
    <property type="nucleotide sequence ID" value="NZ_JAASRN010000001.1"/>
</dbReference>
<keyword evidence="1" id="KW-0175">Coiled coil</keyword>
<feature type="coiled-coil region" evidence="1">
    <location>
        <begin position="30"/>
        <end position="57"/>
    </location>
</feature>
<dbReference type="AlphaFoldDB" id="A0A846MNX2"/>